<dbReference type="InterPro" id="IPR008829">
    <property type="entry name" value="SepSecS/SepCysS"/>
</dbReference>
<dbReference type="Proteomes" id="UP000230423">
    <property type="component" value="Unassembled WGS sequence"/>
</dbReference>
<dbReference type="InterPro" id="IPR015422">
    <property type="entry name" value="PyrdxlP-dep_Trfase_small"/>
</dbReference>
<dbReference type="Pfam" id="PF05889">
    <property type="entry name" value="SepSecS"/>
    <property type="match status" value="1"/>
</dbReference>
<comment type="cofactor">
    <cofactor evidence="1">
        <name>pyridoxal 5'-phosphate</name>
        <dbReference type="ChEBI" id="CHEBI:597326"/>
    </cofactor>
</comment>
<evidence type="ECO:0000313" key="8">
    <source>
        <dbReference type="Proteomes" id="UP000230423"/>
    </source>
</evidence>
<keyword evidence="2 7" id="KW-0808">Transferase</keyword>
<evidence type="ECO:0000256" key="6">
    <source>
        <dbReference type="SAM" id="SignalP"/>
    </source>
</evidence>
<evidence type="ECO:0000256" key="5">
    <source>
        <dbReference type="ARBA" id="ARBA00023266"/>
    </source>
</evidence>
<evidence type="ECO:0000313" key="7">
    <source>
        <dbReference type="EMBL" id="PIO73807.1"/>
    </source>
</evidence>
<organism evidence="7 8">
    <name type="scientific">Teladorsagia circumcincta</name>
    <name type="common">Brown stomach worm</name>
    <name type="synonym">Ostertagia circumcincta</name>
    <dbReference type="NCBI Taxonomy" id="45464"/>
    <lineage>
        <taxon>Eukaryota</taxon>
        <taxon>Metazoa</taxon>
        <taxon>Ecdysozoa</taxon>
        <taxon>Nematoda</taxon>
        <taxon>Chromadorea</taxon>
        <taxon>Rhabditida</taxon>
        <taxon>Rhabditina</taxon>
        <taxon>Rhabditomorpha</taxon>
        <taxon>Strongyloidea</taxon>
        <taxon>Trichostrongylidae</taxon>
        <taxon>Teladorsagia</taxon>
    </lineage>
</organism>
<evidence type="ECO:0000256" key="2">
    <source>
        <dbReference type="ARBA" id="ARBA00022679"/>
    </source>
</evidence>
<dbReference type="InterPro" id="IPR019872">
    <property type="entry name" value="Sec-tRNA_Se_transferase"/>
</dbReference>
<dbReference type="PANTHER" id="PTHR12944:SF2">
    <property type="entry name" value="O-PHOSPHOSERYL-TRNA(SEC) SELENIUM TRANSFERASE"/>
    <property type="match status" value="1"/>
</dbReference>
<reference evidence="7 8" key="1">
    <citation type="submission" date="2015-09" db="EMBL/GenBank/DDBJ databases">
        <title>Draft genome of the parasitic nematode Teladorsagia circumcincta isolate WARC Sus (inbred).</title>
        <authorList>
            <person name="Mitreva M."/>
        </authorList>
    </citation>
    <scope>NUCLEOTIDE SEQUENCE [LARGE SCALE GENOMIC DNA]</scope>
    <source>
        <strain evidence="7 8">S</strain>
    </source>
</reference>
<dbReference type="SUPFAM" id="SSF53383">
    <property type="entry name" value="PLP-dependent transferases"/>
    <property type="match status" value="1"/>
</dbReference>
<dbReference type="GO" id="GO:0001717">
    <property type="term" value="P:conversion of seryl-tRNAsec to selenocys-tRNAsec"/>
    <property type="evidence" value="ECO:0007669"/>
    <property type="project" value="InterPro"/>
</dbReference>
<keyword evidence="3" id="KW-0663">Pyridoxal phosphate</keyword>
<dbReference type="GO" id="GO:0001514">
    <property type="term" value="P:selenocysteine incorporation"/>
    <property type="evidence" value="ECO:0007669"/>
    <property type="project" value="TreeGrafter"/>
</dbReference>
<keyword evidence="8" id="KW-1185">Reference proteome</keyword>
<dbReference type="EMBL" id="KZ345384">
    <property type="protein sequence ID" value="PIO73807.1"/>
    <property type="molecule type" value="Genomic_DNA"/>
</dbReference>
<dbReference type="OrthoDB" id="10263545at2759"/>
<gene>
    <name evidence="7" type="ORF">TELCIR_04217</name>
</gene>
<protein>
    <submittedName>
        <fullName evidence="7">Putative O-phosphoseryl-tRNA(Sec) selenium transferase</fullName>
    </submittedName>
</protein>
<dbReference type="GO" id="GO:0098621">
    <property type="term" value="F:O-phosphoseryl-tRNA(Sec) selenium transferase activity"/>
    <property type="evidence" value="ECO:0007669"/>
    <property type="project" value="InterPro"/>
</dbReference>
<dbReference type="InterPro" id="IPR015424">
    <property type="entry name" value="PyrdxlP-dep_Trfase"/>
</dbReference>
<dbReference type="AlphaFoldDB" id="A0A2G9UU87"/>
<dbReference type="GO" id="GO:0000049">
    <property type="term" value="F:tRNA binding"/>
    <property type="evidence" value="ECO:0007669"/>
    <property type="project" value="TreeGrafter"/>
</dbReference>
<keyword evidence="5" id="KW-0711">Selenium</keyword>
<evidence type="ECO:0000256" key="4">
    <source>
        <dbReference type="ARBA" id="ARBA00022917"/>
    </source>
</evidence>
<dbReference type="Gene3D" id="3.90.1150.10">
    <property type="entry name" value="Aspartate Aminotransferase, domain 1"/>
    <property type="match status" value="1"/>
</dbReference>
<evidence type="ECO:0000256" key="1">
    <source>
        <dbReference type="ARBA" id="ARBA00001933"/>
    </source>
</evidence>
<keyword evidence="6" id="KW-0732">Signal</keyword>
<evidence type="ECO:0000256" key="3">
    <source>
        <dbReference type="ARBA" id="ARBA00022898"/>
    </source>
</evidence>
<name>A0A2G9UU87_TELCI</name>
<keyword evidence="4" id="KW-0648">Protein biosynthesis</keyword>
<sequence length="264" mass="29289">MLFAVIGLLEVGGCEYLVPVGGAVIAVFKQSAIKTIAQFYPGLWTGRVAGGRSSVMSLYFDLGAHERGQFGLIFDKTLVKGHWVSPRRENGRERALKTCETQTCGRWPLYHEQWLERHRAGLFKKMKRRLIAFAADIGECVYDVDDNQISLAVTLSSIPQEKQTLFGSILFNRGITGARAVVSTNDITTIEGCEFVNFGSHSNEQHGGYLNIACGVGMTEAELDELFNRMTAAYTKFTRKNGFFMAGDTYGRSTPDDVDEESDE</sequence>
<feature type="signal peptide" evidence="6">
    <location>
        <begin position="1"/>
        <end position="16"/>
    </location>
</feature>
<dbReference type="PANTHER" id="PTHR12944">
    <property type="entry name" value="SOLUBLE LIVER ANTIGEN/LIVER PANCREAS ANTIGEN"/>
    <property type="match status" value="1"/>
</dbReference>
<feature type="chain" id="PRO_5013695030" evidence="6">
    <location>
        <begin position="17"/>
        <end position="264"/>
    </location>
</feature>
<proteinExistence type="predicted"/>
<accession>A0A2G9UU87</accession>